<dbReference type="RefSeq" id="WP_155446914.1">
    <property type="nucleotide sequence ID" value="NZ_JAOQNR010000011.1"/>
</dbReference>
<accession>A0A6N8DQW6</accession>
<reference evidence="2 3" key="1">
    <citation type="submission" date="2019-11" db="EMBL/GenBank/DDBJ databases">
        <title>Whole-genome sequence of a Rhodoblastus acidophilus DSM 142.</title>
        <authorList>
            <person name="Kyndt J.A."/>
            <person name="Meyer T.E."/>
        </authorList>
    </citation>
    <scope>NUCLEOTIDE SEQUENCE [LARGE SCALE GENOMIC DNA]</scope>
    <source>
        <strain evidence="2 3">DSM 142</strain>
    </source>
</reference>
<feature type="chain" id="PRO_5027000275" description="SH3 domain-containing protein" evidence="1">
    <location>
        <begin position="21"/>
        <end position="193"/>
    </location>
</feature>
<organism evidence="2 3">
    <name type="scientific">Rhodoblastus acidophilus</name>
    <name type="common">Rhodopseudomonas acidophila</name>
    <dbReference type="NCBI Taxonomy" id="1074"/>
    <lineage>
        <taxon>Bacteria</taxon>
        <taxon>Pseudomonadati</taxon>
        <taxon>Pseudomonadota</taxon>
        <taxon>Alphaproteobacteria</taxon>
        <taxon>Hyphomicrobiales</taxon>
        <taxon>Rhodoblastaceae</taxon>
        <taxon>Rhodoblastus</taxon>
    </lineage>
</organism>
<proteinExistence type="predicted"/>
<protein>
    <recommendedName>
        <fullName evidence="4">SH3 domain-containing protein</fullName>
    </recommendedName>
</protein>
<evidence type="ECO:0008006" key="4">
    <source>
        <dbReference type="Google" id="ProtNLM"/>
    </source>
</evidence>
<sequence>MRRLIFYFGAALISTAPALAADCSGVTFADMPWLRFGKPSGASVSGGKLAVARGELVALGASSGAQVCAEKLKGQGAGWLPADALEIVPRINDTGSFVGSWRRGASVIRISWQDDGRLTVQGSGAGAFSGEMDMRDGIGLYFGDGVDPDTPEAPGCRLRMARGGEILLVRGNGQCGGASNGIYAREKDKAAAR</sequence>
<name>A0A6N8DQW6_RHOAC</name>
<dbReference type="OrthoDB" id="6847114at2"/>
<evidence type="ECO:0000256" key="1">
    <source>
        <dbReference type="SAM" id="SignalP"/>
    </source>
</evidence>
<evidence type="ECO:0000313" key="2">
    <source>
        <dbReference type="EMBL" id="MTV32226.1"/>
    </source>
</evidence>
<dbReference type="Proteomes" id="UP000439113">
    <property type="component" value="Unassembled WGS sequence"/>
</dbReference>
<feature type="signal peptide" evidence="1">
    <location>
        <begin position="1"/>
        <end position="20"/>
    </location>
</feature>
<gene>
    <name evidence="2" type="ORF">GJ654_14645</name>
</gene>
<dbReference type="AlphaFoldDB" id="A0A6N8DQW6"/>
<keyword evidence="1" id="KW-0732">Signal</keyword>
<comment type="caution">
    <text evidence="2">The sequence shown here is derived from an EMBL/GenBank/DDBJ whole genome shotgun (WGS) entry which is preliminary data.</text>
</comment>
<dbReference type="EMBL" id="WNKS01000014">
    <property type="protein sequence ID" value="MTV32226.1"/>
    <property type="molecule type" value="Genomic_DNA"/>
</dbReference>
<evidence type="ECO:0000313" key="3">
    <source>
        <dbReference type="Proteomes" id="UP000439113"/>
    </source>
</evidence>